<dbReference type="InterPro" id="IPR007301">
    <property type="entry name" value="DoxD"/>
</dbReference>
<keyword evidence="1" id="KW-0812">Transmembrane</keyword>
<reference evidence="3 4" key="1">
    <citation type="submission" date="2023-02" db="EMBL/GenBank/DDBJ databases">
        <title>Dictyobacter halimunensis sp. nov., a new member of the class Ktedonobacteria from forest soil in a geothermal area.</title>
        <authorList>
            <person name="Rachmania M.K."/>
            <person name="Ningsih F."/>
            <person name="Sakai Y."/>
            <person name="Yabe S."/>
            <person name="Yokota A."/>
            <person name="Sjamsuridzal W."/>
        </authorList>
    </citation>
    <scope>NUCLEOTIDE SEQUENCE [LARGE SCALE GENOMIC DNA]</scope>
    <source>
        <strain evidence="3 4">S3.2.2.5</strain>
    </source>
</reference>
<dbReference type="EMBL" id="BSRI01000002">
    <property type="protein sequence ID" value="GLV61104.1"/>
    <property type="molecule type" value="Genomic_DNA"/>
</dbReference>
<feature type="transmembrane region" description="Helical" evidence="1">
    <location>
        <begin position="12"/>
        <end position="30"/>
    </location>
</feature>
<evidence type="ECO:0000256" key="1">
    <source>
        <dbReference type="SAM" id="Phobius"/>
    </source>
</evidence>
<proteinExistence type="predicted"/>
<feature type="transmembrane region" description="Helical" evidence="1">
    <location>
        <begin position="119"/>
        <end position="140"/>
    </location>
</feature>
<comment type="caution">
    <text evidence="3">The sequence shown here is derived from an EMBL/GenBank/DDBJ whole genome shotgun (WGS) entry which is preliminary data.</text>
</comment>
<sequence>MASSSWWTKSMGLIRIAFGLLWAIAAIYKWQPGFINNVPHYFTHHMQGQLPIAQTWITLWANIVQMNPQLFGYIIAISETALALALILGLFNNLTYICGFILSLGIWSAAEGFGGPYRAGATDIGTAIVYAFVFASLFFATDSRYYSIDRYLLPKLGPLHFLASTPHTSLASTKDIPVPDKVTTGL</sequence>
<evidence type="ECO:0000313" key="4">
    <source>
        <dbReference type="Proteomes" id="UP001344906"/>
    </source>
</evidence>
<evidence type="ECO:0000259" key="2">
    <source>
        <dbReference type="Pfam" id="PF04173"/>
    </source>
</evidence>
<keyword evidence="1" id="KW-0472">Membrane</keyword>
<name>A0ABQ6G4R2_9CHLR</name>
<dbReference type="Pfam" id="PF04173">
    <property type="entry name" value="DoxD"/>
    <property type="match status" value="1"/>
</dbReference>
<evidence type="ECO:0000313" key="3">
    <source>
        <dbReference type="EMBL" id="GLV61104.1"/>
    </source>
</evidence>
<feature type="domain" description="TQO small subunit DoxD" evidence="2">
    <location>
        <begin position="13"/>
        <end position="157"/>
    </location>
</feature>
<dbReference type="RefSeq" id="WP_338258398.1">
    <property type="nucleotide sequence ID" value="NZ_BSRI01000002.1"/>
</dbReference>
<dbReference type="Proteomes" id="UP001344906">
    <property type="component" value="Unassembled WGS sequence"/>
</dbReference>
<keyword evidence="4" id="KW-1185">Reference proteome</keyword>
<protein>
    <recommendedName>
        <fullName evidence="2">TQO small subunit DoxD domain-containing protein</fullName>
    </recommendedName>
</protein>
<gene>
    <name evidence="3" type="ORF">KDH_79210</name>
</gene>
<keyword evidence="1" id="KW-1133">Transmembrane helix</keyword>
<accession>A0ABQ6G4R2</accession>
<organism evidence="3 4">
    <name type="scientific">Dictyobacter halimunensis</name>
    <dbReference type="NCBI Taxonomy" id="3026934"/>
    <lineage>
        <taxon>Bacteria</taxon>
        <taxon>Bacillati</taxon>
        <taxon>Chloroflexota</taxon>
        <taxon>Ktedonobacteria</taxon>
        <taxon>Ktedonobacterales</taxon>
        <taxon>Dictyobacteraceae</taxon>
        <taxon>Dictyobacter</taxon>
    </lineage>
</organism>